<sequence length="315" mass="34092">MNRARNAGRSIVTASFPDDLRAAILRCAKDMSGGALTPDRISFVLKPYARAPRLADPGRFDLAGCVTHRAEVPVYPASVVKLFHLYELCGLEAEGRLVLTEEDRRAARAMIEISSNEATAYLVGRMSGAFDGPWCDAATLAEFTRARQGVQAWFEARRDPDLAGISVLHATYEDSPYGAARQIREGTSGNRLTARAGAALLHDIVRGAAAGSAWMMSLLDRSAQRAAFASSGCPLEGDQVRGFLGEGLAEDVKVWAKAGHTSWTRHDLLYGELGETGFILSVMTDSHWSADDRTFLPEVARLCLAAFRAQSECPA</sequence>
<dbReference type="Gene3D" id="3.40.710.10">
    <property type="entry name" value="DD-peptidase/beta-lactamase superfamily"/>
    <property type="match status" value="1"/>
</dbReference>
<evidence type="ECO:0000313" key="2">
    <source>
        <dbReference type="Proteomes" id="UP000288071"/>
    </source>
</evidence>
<evidence type="ECO:0000313" key="1">
    <source>
        <dbReference type="EMBL" id="RWR51131.1"/>
    </source>
</evidence>
<accession>A0A443LPM6</accession>
<dbReference type="GO" id="GO:0008800">
    <property type="term" value="F:beta-lactamase activity"/>
    <property type="evidence" value="ECO:0007669"/>
    <property type="project" value="InterPro"/>
</dbReference>
<dbReference type="InterPro" id="IPR000871">
    <property type="entry name" value="Beta-lactam_class-A"/>
</dbReference>
<evidence type="ECO:0008006" key="3">
    <source>
        <dbReference type="Google" id="ProtNLM"/>
    </source>
</evidence>
<dbReference type="PANTHER" id="PTHR35333">
    <property type="entry name" value="BETA-LACTAMASE"/>
    <property type="match status" value="1"/>
</dbReference>
<dbReference type="SUPFAM" id="SSF56601">
    <property type="entry name" value="beta-lactamase/transpeptidase-like"/>
    <property type="match status" value="1"/>
</dbReference>
<name>A0A443LPM6_9RHOB</name>
<dbReference type="EMBL" id="SAVA01000007">
    <property type="protein sequence ID" value="RWR51131.1"/>
    <property type="molecule type" value="Genomic_DNA"/>
</dbReference>
<comment type="caution">
    <text evidence="1">The sequence shown here is derived from an EMBL/GenBank/DDBJ whole genome shotgun (WGS) entry which is preliminary data.</text>
</comment>
<reference evidence="2" key="2">
    <citation type="submission" date="2019-01" db="EMBL/GenBank/DDBJ databases">
        <title>Sinorhodobacter populi sp. nov. isolated from the symptomatic bark tissue of Populus euramericana canker.</title>
        <authorList>
            <person name="Li Y."/>
        </authorList>
    </citation>
    <scope>NUCLEOTIDE SEQUENCE [LARGE SCALE GENOMIC DNA]</scope>
    <source>
        <strain evidence="2">CGMCC 1.12963</strain>
    </source>
</reference>
<dbReference type="AlphaFoldDB" id="A0A443LPM6"/>
<dbReference type="PANTHER" id="PTHR35333:SF3">
    <property type="entry name" value="BETA-LACTAMASE-TYPE TRANSPEPTIDASE FOLD CONTAINING PROTEIN"/>
    <property type="match status" value="1"/>
</dbReference>
<reference evidence="1 2" key="1">
    <citation type="submission" date="2019-01" db="EMBL/GenBank/DDBJ databases">
        <title>Sinorhodobacter populi sp. nov. isolated from the symptomatic bark tissue of Populus euramericana canker.</title>
        <authorList>
            <person name="Xu G."/>
        </authorList>
    </citation>
    <scope>NUCLEOTIDE SEQUENCE [LARGE SCALE GENOMIC DNA]</scope>
    <source>
        <strain evidence="1 2">CGMCC 1.12963</strain>
    </source>
</reference>
<protein>
    <recommendedName>
        <fullName evidence="3">Serine hydrolase</fullName>
    </recommendedName>
</protein>
<dbReference type="GO" id="GO:0030655">
    <property type="term" value="P:beta-lactam antibiotic catabolic process"/>
    <property type="evidence" value="ECO:0007669"/>
    <property type="project" value="InterPro"/>
</dbReference>
<organism evidence="1 2">
    <name type="scientific">Paenirhodobacter huangdaonensis</name>
    <dbReference type="NCBI Taxonomy" id="2501515"/>
    <lineage>
        <taxon>Bacteria</taxon>
        <taxon>Pseudomonadati</taxon>
        <taxon>Pseudomonadota</taxon>
        <taxon>Alphaproteobacteria</taxon>
        <taxon>Rhodobacterales</taxon>
        <taxon>Rhodobacter group</taxon>
        <taxon>Paenirhodobacter</taxon>
    </lineage>
</organism>
<dbReference type="InterPro" id="IPR012338">
    <property type="entry name" value="Beta-lactam/transpept-like"/>
</dbReference>
<dbReference type="GO" id="GO:0046677">
    <property type="term" value="P:response to antibiotic"/>
    <property type="evidence" value="ECO:0007669"/>
    <property type="project" value="InterPro"/>
</dbReference>
<dbReference type="Proteomes" id="UP000288071">
    <property type="component" value="Unassembled WGS sequence"/>
</dbReference>
<gene>
    <name evidence="1" type="ORF">EOW66_12710</name>
</gene>
<proteinExistence type="predicted"/>
<keyword evidence="2" id="KW-1185">Reference proteome</keyword>